<organism evidence="4">
    <name type="scientific">Caenorhabditis remanei</name>
    <name type="common">Caenorhabditis vulgaris</name>
    <dbReference type="NCBI Taxonomy" id="31234"/>
    <lineage>
        <taxon>Eukaryota</taxon>
        <taxon>Metazoa</taxon>
        <taxon>Ecdysozoa</taxon>
        <taxon>Nematoda</taxon>
        <taxon>Chromadorea</taxon>
        <taxon>Rhabditida</taxon>
        <taxon>Rhabditina</taxon>
        <taxon>Rhabditomorpha</taxon>
        <taxon>Rhabditoidea</taxon>
        <taxon>Rhabditidae</taxon>
        <taxon>Peloderinae</taxon>
        <taxon>Caenorhabditis</taxon>
    </lineage>
</organism>
<dbReference type="PANTHER" id="PTHR23362">
    <property type="entry name" value="L-PLASTIN-RELATED"/>
    <property type="match status" value="1"/>
</dbReference>
<dbReference type="Proteomes" id="UP000008281">
    <property type="component" value="Unassembled WGS sequence"/>
</dbReference>
<dbReference type="eggNOG" id="ENOG502R886">
    <property type="taxonomic scope" value="Eukaryota"/>
</dbReference>
<protein>
    <recommendedName>
        <fullName evidence="2">SPK domain-containing protein</fullName>
    </recommendedName>
</protein>
<feature type="region of interest" description="Disordered" evidence="1">
    <location>
        <begin position="162"/>
        <end position="216"/>
    </location>
</feature>
<reference evidence="3" key="1">
    <citation type="submission" date="2007-07" db="EMBL/GenBank/DDBJ databases">
        <title>PCAP assembly of the Caenorhabditis remanei genome.</title>
        <authorList>
            <consortium name="The Caenorhabditis remanei Sequencing Consortium"/>
            <person name="Wilson R.K."/>
        </authorList>
    </citation>
    <scope>NUCLEOTIDE SEQUENCE [LARGE SCALE GENOMIC DNA]</scope>
    <source>
        <strain evidence="3">PB4641</strain>
    </source>
</reference>
<dbReference type="InterPro" id="IPR006570">
    <property type="entry name" value="SPK_dom"/>
</dbReference>
<evidence type="ECO:0000256" key="1">
    <source>
        <dbReference type="SAM" id="MobiDB-lite"/>
    </source>
</evidence>
<evidence type="ECO:0000259" key="2">
    <source>
        <dbReference type="SMART" id="SM00583"/>
    </source>
</evidence>
<dbReference type="Pfam" id="PF04435">
    <property type="entry name" value="SPK"/>
    <property type="match status" value="1"/>
</dbReference>
<proteinExistence type="predicted"/>
<dbReference type="SMART" id="SM00583">
    <property type="entry name" value="SPK"/>
    <property type="match status" value="1"/>
</dbReference>
<dbReference type="HOGENOM" id="CLU_712205_0_0_1"/>
<dbReference type="FunCoup" id="E3NFQ2">
    <property type="interactions" value="505"/>
</dbReference>
<dbReference type="EMBL" id="DS268641">
    <property type="protein sequence ID" value="EFO96481.1"/>
    <property type="molecule type" value="Genomic_DNA"/>
</dbReference>
<feature type="compositionally biased region" description="Basic and acidic residues" evidence="1">
    <location>
        <begin position="200"/>
        <end position="216"/>
    </location>
</feature>
<name>E3NFQ2_CAERE</name>
<keyword evidence="4" id="KW-1185">Reference proteome</keyword>
<sequence>MYPKLETYFFFRFDQKVVERILKSKYDIELKARIFFVTSTPVTWPDFLEELGKIATYELDSHYRLIRYVSKVDGVTKFQGEHRKWNGRGRAVQMGGDVPTEPNRDDGEVFGVEEEVEDPEIIEPPRVPVSHPQMAPQQYVTPWMRGPAYQFVVPGSQMYYVSQPGRVNPESSTPEEDERRTKRQIPQNNEPGPSTSIVREPPEKEPAPKKMRKSADPIFEERKVEDLIIIESPIVNQPLVSRNHGSSFMDTSSLINHYSKFLREIYFFHGEVSGSFNREIKELYTAVENQNHGMNITPSKIKSHLEVCLDEICTDKTSESDDTLNLTTILNDLDQMARHLGDDLSMKIVPLVSMYLEEAKESETVSRKGSKEAIENMINRLKKCAKSS</sequence>
<dbReference type="InParanoid" id="E3NFQ2"/>
<dbReference type="InterPro" id="IPR053315">
    <property type="entry name" value="Peptidase_C14A"/>
</dbReference>
<dbReference type="PANTHER" id="PTHR23362:SF9">
    <property type="entry name" value="SPK DOMAIN-CONTAINING PROTEIN"/>
    <property type="match status" value="1"/>
</dbReference>
<gene>
    <name evidence="3" type="ORF">CRE_20965</name>
</gene>
<evidence type="ECO:0000313" key="4">
    <source>
        <dbReference type="Proteomes" id="UP000008281"/>
    </source>
</evidence>
<evidence type="ECO:0000313" key="3">
    <source>
        <dbReference type="EMBL" id="EFO96481.1"/>
    </source>
</evidence>
<feature type="compositionally biased region" description="Polar residues" evidence="1">
    <location>
        <begin position="184"/>
        <end position="197"/>
    </location>
</feature>
<feature type="domain" description="SPK" evidence="2">
    <location>
        <begin position="1"/>
        <end position="80"/>
    </location>
</feature>
<dbReference type="AlphaFoldDB" id="E3NFQ2"/>
<accession>E3NFQ2</accession>